<protein>
    <submittedName>
        <fullName evidence="2">Uncharacterized protein</fullName>
    </submittedName>
</protein>
<dbReference type="Proteomes" id="UP001158087">
    <property type="component" value="Unassembled WGS sequence"/>
</dbReference>
<organism evidence="2 3">
    <name type="scientific">Brucella intermedia GD04153</name>
    <dbReference type="NCBI Taxonomy" id="2975438"/>
    <lineage>
        <taxon>Bacteria</taxon>
        <taxon>Pseudomonadati</taxon>
        <taxon>Pseudomonadota</taxon>
        <taxon>Alphaproteobacteria</taxon>
        <taxon>Hyphomicrobiales</taxon>
        <taxon>Brucellaceae</taxon>
        <taxon>Brucella/Ochrobactrum group</taxon>
        <taxon>Brucella</taxon>
    </lineage>
</organism>
<evidence type="ECO:0000256" key="1">
    <source>
        <dbReference type="SAM" id="SignalP"/>
    </source>
</evidence>
<feature type="chain" id="PRO_5041388981" evidence="1">
    <location>
        <begin position="19"/>
        <end position="155"/>
    </location>
</feature>
<reference evidence="2" key="1">
    <citation type="submission" date="2022-09" db="EMBL/GenBank/DDBJ databases">
        <title>Intensive care unit water sources are persistently colonized with multi-drug resistant bacteria and are the site of extensive horizontal gene transfer of antibiotic resistance genes.</title>
        <authorList>
            <person name="Diorio-Toth L."/>
        </authorList>
    </citation>
    <scope>NUCLEOTIDE SEQUENCE</scope>
    <source>
        <strain evidence="2">GD04153</strain>
    </source>
</reference>
<comment type="caution">
    <text evidence="2">The sequence shown here is derived from an EMBL/GenBank/DDBJ whole genome shotgun (WGS) entry which is preliminary data.</text>
</comment>
<evidence type="ECO:0000313" key="3">
    <source>
        <dbReference type="Proteomes" id="UP001158087"/>
    </source>
</evidence>
<dbReference type="AlphaFoldDB" id="A0AA42H265"/>
<sequence length="155" mass="16649">MRALFCLAVTLLSSSAYAENFDVNMSVTEINKQAGVLTVEDLAVGEVGLSSPLFCIKDNKLFIPSDTVLMDSKLEYGANHRIRKEPGGSVKIDIVFGEKVSDKNPATYIAKLLVGAIHSIPCKTLFMTNSNLVVVDSINDMKTAKQALGLAKSAP</sequence>
<evidence type="ECO:0000313" key="2">
    <source>
        <dbReference type="EMBL" id="MDH0126680.1"/>
    </source>
</evidence>
<accession>A0AA42H265</accession>
<keyword evidence="1" id="KW-0732">Signal</keyword>
<gene>
    <name evidence="2" type="ORF">N7376_22140</name>
</gene>
<proteinExistence type="predicted"/>
<dbReference type="EMBL" id="JAODYY010000015">
    <property type="protein sequence ID" value="MDH0126680.1"/>
    <property type="molecule type" value="Genomic_DNA"/>
</dbReference>
<name>A0AA42H265_9HYPH</name>
<feature type="signal peptide" evidence="1">
    <location>
        <begin position="1"/>
        <end position="18"/>
    </location>
</feature>